<dbReference type="InterPro" id="IPR000644">
    <property type="entry name" value="CBS_dom"/>
</dbReference>
<dbReference type="InterPro" id="IPR046342">
    <property type="entry name" value="CBS_dom_sf"/>
</dbReference>
<dbReference type="GO" id="GO:0006879">
    <property type="term" value="P:intracellular iron ion homeostasis"/>
    <property type="evidence" value="ECO:0007669"/>
    <property type="project" value="TreeGrafter"/>
</dbReference>
<evidence type="ECO:0000256" key="13">
    <source>
        <dbReference type="PIRSR" id="PIRSR610300-50"/>
    </source>
</evidence>
<feature type="transmembrane region" description="Helical" evidence="16">
    <location>
        <begin position="279"/>
        <end position="303"/>
    </location>
</feature>
<keyword evidence="6 16" id="KW-0812">Transmembrane</keyword>
<keyword evidence="7 13" id="KW-0883">Thioether bond</keyword>
<dbReference type="CDD" id="cd03684">
    <property type="entry name" value="ClC_3_like"/>
    <property type="match status" value="1"/>
</dbReference>
<dbReference type="CDD" id="cd10548">
    <property type="entry name" value="cupin_CDO"/>
    <property type="match status" value="1"/>
</dbReference>
<evidence type="ECO:0000256" key="14">
    <source>
        <dbReference type="PIRSR" id="PIRSR610300-51"/>
    </source>
</evidence>
<dbReference type="PROSITE" id="PS51371">
    <property type="entry name" value="CBS"/>
    <property type="match status" value="1"/>
</dbReference>
<dbReference type="PANTHER" id="PTHR45711">
    <property type="entry name" value="CHLORIDE CHANNEL PROTEIN"/>
    <property type="match status" value="1"/>
</dbReference>
<feature type="compositionally biased region" description="Low complexity" evidence="17">
    <location>
        <begin position="678"/>
        <end position="691"/>
    </location>
</feature>
<dbReference type="Pfam" id="PF05995">
    <property type="entry name" value="CDO_I"/>
    <property type="match status" value="1"/>
</dbReference>
<evidence type="ECO:0000256" key="9">
    <source>
        <dbReference type="ARBA" id="ARBA00022989"/>
    </source>
</evidence>
<keyword evidence="14" id="KW-0408">Iron</keyword>
<feature type="transmembrane region" description="Helical" evidence="16">
    <location>
        <begin position="217"/>
        <end position="239"/>
    </location>
</feature>
<dbReference type="SUPFAM" id="SSF54631">
    <property type="entry name" value="CBS-domain pair"/>
    <property type="match status" value="1"/>
</dbReference>
<evidence type="ECO:0000256" key="8">
    <source>
        <dbReference type="ARBA" id="ARBA00022964"/>
    </source>
</evidence>
<comment type="subcellular location">
    <subcellularLocation>
        <location evidence="3 16">Membrane</location>
        <topology evidence="3 16">Multi-pass membrane protein</topology>
    </subcellularLocation>
</comment>
<dbReference type="Proteomes" id="UP001304895">
    <property type="component" value="Unassembled WGS sequence"/>
</dbReference>
<dbReference type="CDD" id="cd04591">
    <property type="entry name" value="CBS_pair_voltage-gated_CLC_euk_bac"/>
    <property type="match status" value="1"/>
</dbReference>
<feature type="transmembrane region" description="Helical" evidence="16">
    <location>
        <begin position="177"/>
        <end position="196"/>
    </location>
</feature>
<evidence type="ECO:0000256" key="3">
    <source>
        <dbReference type="ARBA" id="ARBA00004141"/>
    </source>
</evidence>
<keyword evidence="8" id="KW-0560">Oxidoreductase</keyword>
<dbReference type="GO" id="GO:0006878">
    <property type="term" value="P:intracellular copper ion homeostasis"/>
    <property type="evidence" value="ECO:0007669"/>
    <property type="project" value="TreeGrafter"/>
</dbReference>
<evidence type="ECO:0000256" key="2">
    <source>
        <dbReference type="ARBA" id="ARBA00001962"/>
    </source>
</evidence>
<dbReference type="InterPro" id="IPR014743">
    <property type="entry name" value="Cl-channel_core"/>
</dbReference>
<keyword evidence="5 16" id="KW-0813">Transport</keyword>
<feature type="region of interest" description="Disordered" evidence="17">
    <location>
        <begin position="673"/>
        <end position="697"/>
    </location>
</feature>
<feature type="domain" description="CBS" evidence="18">
    <location>
        <begin position="720"/>
        <end position="777"/>
    </location>
</feature>
<feature type="transmembrane region" description="Helical" evidence="16">
    <location>
        <begin position="251"/>
        <end position="267"/>
    </location>
</feature>
<dbReference type="Pfam" id="PF00571">
    <property type="entry name" value="CBS"/>
    <property type="match status" value="1"/>
</dbReference>
<dbReference type="GO" id="GO:0005886">
    <property type="term" value="C:plasma membrane"/>
    <property type="evidence" value="ECO:0007669"/>
    <property type="project" value="TreeGrafter"/>
</dbReference>
<dbReference type="PRINTS" id="PR00762">
    <property type="entry name" value="CLCHANNEL"/>
</dbReference>
<evidence type="ECO:0000313" key="19">
    <source>
        <dbReference type="EMBL" id="KAK4134097.1"/>
    </source>
</evidence>
<dbReference type="EMBL" id="MU853409">
    <property type="protein sequence ID" value="KAK4134097.1"/>
    <property type="molecule type" value="Genomic_DNA"/>
</dbReference>
<comment type="similarity">
    <text evidence="4">Belongs to the cysteine dioxygenase family.</text>
</comment>
<dbReference type="Gene3D" id="3.10.580.20">
    <property type="match status" value="1"/>
</dbReference>
<feature type="transmembrane region" description="Helical" evidence="16">
    <location>
        <begin position="109"/>
        <end position="132"/>
    </location>
</feature>
<evidence type="ECO:0000259" key="18">
    <source>
        <dbReference type="PROSITE" id="PS51371"/>
    </source>
</evidence>
<dbReference type="SUPFAM" id="SSF81340">
    <property type="entry name" value="Clc chloride channel"/>
    <property type="match status" value="1"/>
</dbReference>
<keyword evidence="12 16" id="KW-0868">Chloride</keyword>
<dbReference type="FunFam" id="2.60.120.10:FF:000189">
    <property type="entry name" value="Cysteine dioxygenase"/>
    <property type="match status" value="1"/>
</dbReference>
<dbReference type="AlphaFoldDB" id="A0AAN6UJD0"/>
<evidence type="ECO:0000256" key="10">
    <source>
        <dbReference type="ARBA" id="ARBA00023065"/>
    </source>
</evidence>
<evidence type="ECO:0000256" key="11">
    <source>
        <dbReference type="ARBA" id="ARBA00023136"/>
    </source>
</evidence>
<feature type="transmembrane region" description="Helical" evidence="16">
    <location>
        <begin position="315"/>
        <end position="332"/>
    </location>
</feature>
<evidence type="ECO:0000256" key="6">
    <source>
        <dbReference type="ARBA" id="ARBA00022692"/>
    </source>
</evidence>
<dbReference type="Gene3D" id="1.10.3080.10">
    <property type="entry name" value="Clc chloride channel"/>
    <property type="match status" value="1"/>
</dbReference>
<evidence type="ECO:0000256" key="16">
    <source>
        <dbReference type="RuleBase" id="RU361221"/>
    </source>
</evidence>
<evidence type="ECO:0000256" key="17">
    <source>
        <dbReference type="SAM" id="MobiDB-lite"/>
    </source>
</evidence>
<feature type="transmembrane region" description="Helical" evidence="16">
    <location>
        <begin position="447"/>
        <end position="465"/>
    </location>
</feature>
<dbReference type="InterPro" id="IPR001807">
    <property type="entry name" value="ClC"/>
</dbReference>
<keyword evidence="15" id="KW-0129">CBS domain</keyword>
<dbReference type="GO" id="GO:0005783">
    <property type="term" value="C:endoplasmic reticulum"/>
    <property type="evidence" value="ECO:0007669"/>
    <property type="project" value="TreeGrafter"/>
</dbReference>
<dbReference type="GO" id="GO:0000324">
    <property type="term" value="C:fungal-type vacuole"/>
    <property type="evidence" value="ECO:0007669"/>
    <property type="project" value="TreeGrafter"/>
</dbReference>
<feature type="transmembrane region" description="Helical" evidence="16">
    <location>
        <begin position="522"/>
        <end position="546"/>
    </location>
</feature>
<evidence type="ECO:0000256" key="12">
    <source>
        <dbReference type="ARBA" id="ARBA00023214"/>
    </source>
</evidence>
<comment type="caution">
    <text evidence="19">The sequence shown here is derived from an EMBL/GenBank/DDBJ whole genome shotgun (WGS) entry which is preliminary data.</text>
</comment>
<name>A0AAN6UJD0_9PEZI</name>
<dbReference type="GO" id="GO:0005247">
    <property type="term" value="F:voltage-gated chloride channel activity"/>
    <property type="evidence" value="ECO:0007669"/>
    <property type="project" value="TreeGrafter"/>
</dbReference>
<dbReference type="GO" id="GO:0005769">
    <property type="term" value="C:early endosome"/>
    <property type="evidence" value="ECO:0007669"/>
    <property type="project" value="TreeGrafter"/>
</dbReference>
<dbReference type="Pfam" id="PF00654">
    <property type="entry name" value="Voltage_CLC"/>
    <property type="match status" value="1"/>
</dbReference>
<dbReference type="GO" id="GO:0017172">
    <property type="term" value="F:cysteine dioxygenase activity"/>
    <property type="evidence" value="ECO:0007669"/>
    <property type="project" value="UniProtKB-EC"/>
</dbReference>
<dbReference type="InterPro" id="IPR011051">
    <property type="entry name" value="RmlC_Cupin_sf"/>
</dbReference>
<feature type="transmembrane region" description="Helical" evidence="16">
    <location>
        <begin position="353"/>
        <end position="372"/>
    </location>
</feature>
<dbReference type="SUPFAM" id="SSF51182">
    <property type="entry name" value="RmlC-like cupins"/>
    <property type="match status" value="1"/>
</dbReference>
<dbReference type="InterPro" id="IPR014710">
    <property type="entry name" value="RmlC-like_jellyroll"/>
</dbReference>
<feature type="transmembrane region" description="Helical" evidence="16">
    <location>
        <begin position="392"/>
        <end position="413"/>
    </location>
</feature>
<feature type="cross-link" description="3'-(S-cysteinyl)-tyrosine (Cys-Tyr)" evidence="13">
    <location>
        <begin position="991"/>
        <end position="1055"/>
    </location>
</feature>
<reference evidence="19" key="2">
    <citation type="submission" date="2023-05" db="EMBL/GenBank/DDBJ databases">
        <authorList>
            <consortium name="Lawrence Berkeley National Laboratory"/>
            <person name="Steindorff A."/>
            <person name="Hensen N."/>
            <person name="Bonometti L."/>
            <person name="Westerberg I."/>
            <person name="Brannstrom I.O."/>
            <person name="Guillou S."/>
            <person name="Cros-Aarteil S."/>
            <person name="Calhoun S."/>
            <person name="Haridas S."/>
            <person name="Kuo A."/>
            <person name="Mondo S."/>
            <person name="Pangilinan J."/>
            <person name="Riley R."/>
            <person name="Labutti K."/>
            <person name="Andreopoulos B."/>
            <person name="Lipzen A."/>
            <person name="Chen C."/>
            <person name="Yanf M."/>
            <person name="Daum C."/>
            <person name="Ng V."/>
            <person name="Clum A."/>
            <person name="Ohm R."/>
            <person name="Martin F."/>
            <person name="Silar P."/>
            <person name="Natvig D."/>
            <person name="Lalanne C."/>
            <person name="Gautier V."/>
            <person name="Ament-Velasquez S.L."/>
            <person name="Kruys A."/>
            <person name="Hutchinson M.I."/>
            <person name="Powell A.J."/>
            <person name="Barry K."/>
            <person name="Miller A.N."/>
            <person name="Grigoriev I.V."/>
            <person name="Debuchy R."/>
            <person name="Gladieux P."/>
            <person name="Thoren M.H."/>
            <person name="Johannesson H."/>
        </authorList>
    </citation>
    <scope>NUCLEOTIDE SEQUENCE</scope>
    <source>
        <strain evidence="19">CBS 123565</strain>
    </source>
</reference>
<feature type="binding site" evidence="14">
    <location>
        <position position="986"/>
    </location>
    <ligand>
        <name>Fe cation</name>
        <dbReference type="ChEBI" id="CHEBI:24875"/>
        <note>catalytic</note>
    </ligand>
</feature>
<dbReference type="FunFam" id="1.10.3080.10:FF:000011">
    <property type="entry name" value="Chloride channel protein"/>
    <property type="match status" value="1"/>
</dbReference>
<keyword evidence="14" id="KW-0479">Metal-binding</keyword>
<feature type="binding site" evidence="14">
    <location>
        <position position="1039"/>
    </location>
    <ligand>
        <name>Fe cation</name>
        <dbReference type="ChEBI" id="CHEBI:24875"/>
        <note>catalytic</note>
    </ligand>
</feature>
<feature type="transmembrane region" description="Helical" evidence="16">
    <location>
        <begin position="552"/>
        <end position="572"/>
    </location>
</feature>
<keyword evidence="11 16" id="KW-0472">Membrane</keyword>
<dbReference type="GO" id="GO:0005506">
    <property type="term" value="F:iron ion binding"/>
    <property type="evidence" value="ECO:0007669"/>
    <property type="project" value="InterPro"/>
</dbReference>
<comment type="similarity">
    <text evidence="16">Belongs to the chloride channel (TC 2.A.49) family.</text>
</comment>
<evidence type="ECO:0000256" key="15">
    <source>
        <dbReference type="PROSITE-ProRule" id="PRU00703"/>
    </source>
</evidence>
<dbReference type="PANTHER" id="PTHR45711:SF9">
    <property type="entry name" value="ANION_PROTON EXCHANGE TRANSPORTER GEF1"/>
    <property type="match status" value="1"/>
</dbReference>
<reference evidence="19" key="1">
    <citation type="journal article" date="2023" name="Mol. Phylogenet. Evol.">
        <title>Genome-scale phylogeny and comparative genomics of the fungal order Sordariales.</title>
        <authorList>
            <person name="Hensen N."/>
            <person name="Bonometti L."/>
            <person name="Westerberg I."/>
            <person name="Brannstrom I.O."/>
            <person name="Guillou S."/>
            <person name="Cros-Aarteil S."/>
            <person name="Calhoun S."/>
            <person name="Haridas S."/>
            <person name="Kuo A."/>
            <person name="Mondo S."/>
            <person name="Pangilinan J."/>
            <person name="Riley R."/>
            <person name="LaButti K."/>
            <person name="Andreopoulos B."/>
            <person name="Lipzen A."/>
            <person name="Chen C."/>
            <person name="Yan M."/>
            <person name="Daum C."/>
            <person name="Ng V."/>
            <person name="Clum A."/>
            <person name="Steindorff A."/>
            <person name="Ohm R.A."/>
            <person name="Martin F."/>
            <person name="Silar P."/>
            <person name="Natvig D.O."/>
            <person name="Lalanne C."/>
            <person name="Gautier V."/>
            <person name="Ament-Velasquez S.L."/>
            <person name="Kruys A."/>
            <person name="Hutchinson M.I."/>
            <person name="Powell A.J."/>
            <person name="Barry K."/>
            <person name="Miller A.N."/>
            <person name="Grigoriev I.V."/>
            <person name="Debuchy R."/>
            <person name="Gladieux P."/>
            <person name="Hiltunen Thoren M."/>
            <person name="Johannesson H."/>
        </authorList>
    </citation>
    <scope>NUCLEOTIDE SEQUENCE</scope>
    <source>
        <strain evidence="19">CBS 123565</strain>
    </source>
</reference>
<keyword evidence="9 16" id="KW-1133">Transmembrane helix</keyword>
<gene>
    <name evidence="19" type="ORF">BT67DRAFT_402909</name>
</gene>
<accession>A0AAN6UJD0</accession>
<comment type="cofactor">
    <cofactor evidence="2">
        <name>Fe cation</name>
        <dbReference type="ChEBI" id="CHEBI:24875"/>
    </cofactor>
</comment>
<dbReference type="Gene3D" id="3.90.1280.20">
    <property type="match status" value="1"/>
</dbReference>
<sequence>MNPQSRTTSLSTVSLSAVRRPSVSSRLSSAVSNAERGETQNGAGIAARHQIEEEIAKIKRYEDFTTIDWVQDAAREQLRRKSRRRRQAGLYGTRAFDSRQRILEAYDAAQGWIVMTIIGAAIGVNAAFLNIITEWLADIKLGYCTTGFYLNENFCCWGEDSGCADWHRWTGFEPINWLIYVLCAILFASTAATLVKSYAPYAAGSGISEIKCIMAGFVMKGFLGFWTLVIKSLALPLAIGSGLSVGKEGPSVHYAVCTGNVISRLFTKYRRNASKTREVLSACAAAGVAVAFGSPIGGVLFSLEEMSSYFPLKTLWRSYFCALVATFVLASMNPFRTGQLVMFQVKYDRSWHFFEVVFFIIIGVFGGLYGAFVMKWNLRAQAFRKKYLSKYAILEATLLAAATAIVCYPNAFLRIDMTESMKILFLECEGGEDYHGLCEPDHRFRNVISLILATVIRIFFVIISYGCKVPAGIFVPSMAIGASFGRTIGIIVQALQEAHPQNVFFSSCQLQPDVPCITPGTYAFLGAAAALSGIMHITISVVVMMFELTGALTYILPTMIVVGVTKAVSELFGKGGIADRMIWFSGFPYLDHKEEHNFGVPVSQAAISDVVSIPSTGLTLKAVERLLSNDSYQGFPIIEDDASKILLGYIGRTELRYAVDRAMRERTLSPLSKCTFATPNNPDTTTTTNNPPFLPRSPAHLDYDDYATSTATTIDFAPYIDPTPLTVHPRLPLETVVELFRKIGPRVILLEHRGRLAGLVTVKDCLKFQFKAEAAAEAEAEEGLQHYSGGGGGSGAQERVWEAMKTAAGWVVDAVGRASGGRVRLRDSWEGERDGILDGTEEVGGGDGAVETTSHRSLPRYSCVVDNVNMVNMAISIAKSSAMGIPSACTCCGACAKADTNRFDGLVRALKDALGPSSGLTSDDVDVDQLNRLMAKYESDPREWSRFAMGDESRGYTRNLVDEGNGKSNLLVLVWSPGKGSPIHDHGNAHCLMKILRGNLTETRYDFPKGDGETPMRVISEKVHKENDVAYMADELGVHRVWNQGSDFAVSLHLYTPPNVAKGGCHIFNAETGKKSHVKNCGYYSAYGKRL</sequence>
<evidence type="ECO:0000256" key="4">
    <source>
        <dbReference type="ARBA" id="ARBA00006622"/>
    </source>
</evidence>
<dbReference type="Gene3D" id="2.60.120.10">
    <property type="entry name" value="Jelly Rolls"/>
    <property type="match status" value="1"/>
</dbReference>
<keyword evidence="20" id="KW-1185">Reference proteome</keyword>
<dbReference type="GO" id="GO:0005794">
    <property type="term" value="C:Golgi apparatus"/>
    <property type="evidence" value="ECO:0007669"/>
    <property type="project" value="TreeGrafter"/>
</dbReference>
<comment type="catalytic activity">
    <reaction evidence="1">
        <text>L-cysteine + O2 = 3-sulfino-L-alanine + H(+)</text>
        <dbReference type="Rhea" id="RHEA:20441"/>
        <dbReference type="ChEBI" id="CHEBI:15378"/>
        <dbReference type="ChEBI" id="CHEBI:15379"/>
        <dbReference type="ChEBI" id="CHEBI:35235"/>
        <dbReference type="ChEBI" id="CHEBI:61085"/>
        <dbReference type="EC" id="1.13.11.20"/>
    </reaction>
</comment>
<keyword evidence="8" id="KW-0223">Dioxygenase</keyword>
<protein>
    <recommendedName>
        <fullName evidence="16">Chloride channel protein</fullName>
    </recommendedName>
</protein>
<evidence type="ECO:0000256" key="1">
    <source>
        <dbReference type="ARBA" id="ARBA00000629"/>
    </source>
</evidence>
<evidence type="ECO:0000313" key="20">
    <source>
        <dbReference type="Proteomes" id="UP001304895"/>
    </source>
</evidence>
<evidence type="ECO:0000256" key="5">
    <source>
        <dbReference type="ARBA" id="ARBA00022448"/>
    </source>
</evidence>
<dbReference type="InterPro" id="IPR010300">
    <property type="entry name" value="CDO_1"/>
</dbReference>
<organism evidence="19 20">
    <name type="scientific">Trichocladium antarcticum</name>
    <dbReference type="NCBI Taxonomy" id="1450529"/>
    <lineage>
        <taxon>Eukaryota</taxon>
        <taxon>Fungi</taxon>
        <taxon>Dikarya</taxon>
        <taxon>Ascomycota</taxon>
        <taxon>Pezizomycotina</taxon>
        <taxon>Sordariomycetes</taxon>
        <taxon>Sordariomycetidae</taxon>
        <taxon>Sordariales</taxon>
        <taxon>Chaetomiaceae</taxon>
        <taxon>Trichocladium</taxon>
    </lineage>
</organism>
<proteinExistence type="inferred from homology"/>
<keyword evidence="10 16" id="KW-0406">Ion transport</keyword>
<feature type="binding site" evidence="14">
    <location>
        <position position="984"/>
    </location>
    <ligand>
        <name>Fe cation</name>
        <dbReference type="ChEBI" id="CHEBI:24875"/>
        <note>catalytic</note>
    </ligand>
</feature>
<evidence type="ECO:0000256" key="7">
    <source>
        <dbReference type="ARBA" id="ARBA00022784"/>
    </source>
</evidence>